<dbReference type="Pfam" id="PF13490">
    <property type="entry name" value="zf-HC2"/>
    <property type="match status" value="1"/>
</dbReference>
<dbReference type="InterPro" id="IPR027383">
    <property type="entry name" value="Znf_put"/>
</dbReference>
<feature type="domain" description="Putative zinc-finger" evidence="1">
    <location>
        <begin position="5"/>
        <end position="39"/>
    </location>
</feature>
<accession>A0ABS3BAW5</accession>
<evidence type="ECO:0000313" key="2">
    <source>
        <dbReference type="EMBL" id="MBN7768460.1"/>
    </source>
</evidence>
<dbReference type="Proteomes" id="UP000664344">
    <property type="component" value="Unassembled WGS sequence"/>
</dbReference>
<organism evidence="2 3">
    <name type="scientific">Marinobacter daepoensis</name>
    <dbReference type="NCBI Taxonomy" id="262077"/>
    <lineage>
        <taxon>Bacteria</taxon>
        <taxon>Pseudomonadati</taxon>
        <taxon>Pseudomonadota</taxon>
        <taxon>Gammaproteobacteria</taxon>
        <taxon>Pseudomonadales</taxon>
        <taxon>Marinobacteraceae</taxon>
        <taxon>Marinobacter</taxon>
    </lineage>
</organism>
<evidence type="ECO:0000313" key="3">
    <source>
        <dbReference type="Proteomes" id="UP000664344"/>
    </source>
</evidence>
<gene>
    <name evidence="2" type="ORF">JYP53_00920</name>
</gene>
<reference evidence="2 3" key="1">
    <citation type="submission" date="2021-02" db="EMBL/GenBank/DDBJ databases">
        <title>PHA producing bacteria isolated from coastal sediment in Guangdong, Shenzhen.</title>
        <authorList>
            <person name="Zheng W."/>
            <person name="Yu S."/>
            <person name="Huang Y."/>
        </authorList>
    </citation>
    <scope>NUCLEOTIDE SEQUENCE [LARGE SCALE GENOMIC DNA]</scope>
    <source>
        <strain evidence="2 3">TN21-5</strain>
    </source>
</reference>
<name>A0ABS3BAW5_9GAMM</name>
<evidence type="ECO:0000259" key="1">
    <source>
        <dbReference type="Pfam" id="PF13490"/>
    </source>
</evidence>
<dbReference type="EMBL" id="JAFKDB010000007">
    <property type="protein sequence ID" value="MBN7768460.1"/>
    <property type="molecule type" value="Genomic_DNA"/>
</dbReference>
<proteinExistence type="predicted"/>
<dbReference type="RefSeq" id="WP_206556405.1">
    <property type="nucleotide sequence ID" value="NZ_JAHVIP010000002.1"/>
</dbReference>
<keyword evidence="3" id="KW-1185">Reference proteome</keyword>
<sequence length="227" mass="24613">MNMSCQKIRSQLPDYVRSALPEIQSREVQAHLKACPECRRSCRIEATLMTELAERYETEPPGADFETRVFSHLPATGGRGVHVAWGTAVAAALVLGLFLGQANRWEHPEQAANESALAVSEPVLAPVERTVRLAFTAGEALDDVTLTLSLPPHVELTGLPGQHQVRWQVSLEQGDNVLALPLRILFPGAGELVAELDAEGRQKVFRAPIPGYPGADNALGKEKEPAT</sequence>
<dbReference type="InterPro" id="IPR041916">
    <property type="entry name" value="Anti_sigma_zinc_sf"/>
</dbReference>
<comment type="caution">
    <text evidence="2">The sequence shown here is derived from an EMBL/GenBank/DDBJ whole genome shotgun (WGS) entry which is preliminary data.</text>
</comment>
<protein>
    <submittedName>
        <fullName evidence="2">Zf-HC2 domain-containing protein</fullName>
    </submittedName>
</protein>
<dbReference type="Gene3D" id="1.10.10.1320">
    <property type="entry name" value="Anti-sigma factor, zinc-finger domain"/>
    <property type="match status" value="1"/>
</dbReference>